<evidence type="ECO:0000313" key="1">
    <source>
        <dbReference type="EMBL" id="MCT2590751.1"/>
    </source>
</evidence>
<accession>A0ABT2JS87</accession>
<organism evidence="1 2">
    <name type="scientific">Streptomyces gossypii</name>
    <dbReference type="NCBI Taxonomy" id="2883101"/>
    <lineage>
        <taxon>Bacteria</taxon>
        <taxon>Bacillati</taxon>
        <taxon>Actinomycetota</taxon>
        <taxon>Actinomycetes</taxon>
        <taxon>Kitasatosporales</taxon>
        <taxon>Streptomycetaceae</taxon>
        <taxon>Streptomyces</taxon>
    </lineage>
</organism>
<dbReference type="EMBL" id="JAJAGO010000005">
    <property type="protein sequence ID" value="MCT2590751.1"/>
    <property type="molecule type" value="Genomic_DNA"/>
</dbReference>
<gene>
    <name evidence="1" type="ORF">LHJ74_12660</name>
</gene>
<comment type="caution">
    <text evidence="1">The sequence shown here is derived from an EMBL/GenBank/DDBJ whole genome shotgun (WGS) entry which is preliminary data.</text>
</comment>
<proteinExistence type="predicted"/>
<keyword evidence="2" id="KW-1185">Reference proteome</keyword>
<name>A0ABT2JS87_9ACTN</name>
<dbReference type="Proteomes" id="UP001156389">
    <property type="component" value="Unassembled WGS sequence"/>
</dbReference>
<reference evidence="1 2" key="1">
    <citation type="submission" date="2021-10" db="EMBL/GenBank/DDBJ databases">
        <title>Streptomyces gossypii sp. nov., isolated from soil collected from cotton field.</title>
        <authorList>
            <person name="Ge X."/>
            <person name="Chen X."/>
            <person name="Liu W."/>
        </authorList>
    </citation>
    <scope>NUCLEOTIDE SEQUENCE [LARGE SCALE GENOMIC DNA]</scope>
    <source>
        <strain evidence="1 2">N2-109</strain>
    </source>
</reference>
<protein>
    <submittedName>
        <fullName evidence="1">Uncharacterized protein</fullName>
    </submittedName>
</protein>
<dbReference type="RefSeq" id="WP_260218069.1">
    <property type="nucleotide sequence ID" value="NZ_JAJAGO010000005.1"/>
</dbReference>
<sequence length="59" mass="7001">MPIPGFERTLPIPETLGDRLFPQLESYCTRECRADCDNNYEHHSPAWFECFDFCMETCH</sequence>
<evidence type="ECO:0000313" key="2">
    <source>
        <dbReference type="Proteomes" id="UP001156389"/>
    </source>
</evidence>